<dbReference type="Proteomes" id="UP001630127">
    <property type="component" value="Unassembled WGS sequence"/>
</dbReference>
<keyword evidence="2" id="KW-1185">Reference proteome</keyword>
<reference evidence="1 2" key="1">
    <citation type="submission" date="2024-11" db="EMBL/GenBank/DDBJ databases">
        <title>A near-complete genome assembly of Cinchona calisaya.</title>
        <authorList>
            <person name="Lian D.C."/>
            <person name="Zhao X.W."/>
            <person name="Wei L."/>
        </authorList>
    </citation>
    <scope>NUCLEOTIDE SEQUENCE [LARGE SCALE GENOMIC DNA]</scope>
    <source>
        <tissue evidence="1">Nenye</tissue>
    </source>
</reference>
<comment type="caution">
    <text evidence="1">The sequence shown here is derived from an EMBL/GenBank/DDBJ whole genome shotgun (WGS) entry which is preliminary data.</text>
</comment>
<organism evidence="1 2">
    <name type="scientific">Cinchona calisaya</name>
    <dbReference type="NCBI Taxonomy" id="153742"/>
    <lineage>
        <taxon>Eukaryota</taxon>
        <taxon>Viridiplantae</taxon>
        <taxon>Streptophyta</taxon>
        <taxon>Embryophyta</taxon>
        <taxon>Tracheophyta</taxon>
        <taxon>Spermatophyta</taxon>
        <taxon>Magnoliopsida</taxon>
        <taxon>eudicotyledons</taxon>
        <taxon>Gunneridae</taxon>
        <taxon>Pentapetalae</taxon>
        <taxon>asterids</taxon>
        <taxon>lamiids</taxon>
        <taxon>Gentianales</taxon>
        <taxon>Rubiaceae</taxon>
        <taxon>Cinchonoideae</taxon>
        <taxon>Cinchoneae</taxon>
        <taxon>Cinchona</taxon>
    </lineage>
</organism>
<dbReference type="EMBL" id="JBJUIK010000013">
    <property type="protein sequence ID" value="KAL3507039.1"/>
    <property type="molecule type" value="Genomic_DNA"/>
</dbReference>
<gene>
    <name evidence="1" type="ORF">ACH5RR_032421</name>
</gene>
<proteinExistence type="predicted"/>
<evidence type="ECO:0000313" key="2">
    <source>
        <dbReference type="Proteomes" id="UP001630127"/>
    </source>
</evidence>
<dbReference type="AlphaFoldDB" id="A0ABD2YM54"/>
<protein>
    <submittedName>
        <fullName evidence="1">Uncharacterized protein</fullName>
    </submittedName>
</protein>
<sequence>MRSFASVVSSTYIEIPLAPSSTYRAVHGFLGMRFSENWILWLIHIRDGGNRLNMKISLSIVITAKRWSIWNPFALFSIPPPKSRIWSPRTKLREPTSLEQSKNIQKQQWVPKPRMIEVQNINVVLASKSHANRNNGSNDKTHARNKLAVDDPVVTGAEDMVNDSIPRPVISECVHTPTALMIGNSIAGGMEQPVNVEVPRVLLGHPWIIILVDLRLTRLV</sequence>
<evidence type="ECO:0000313" key="1">
    <source>
        <dbReference type="EMBL" id="KAL3507039.1"/>
    </source>
</evidence>
<accession>A0ABD2YM54</accession>
<name>A0ABD2YM54_9GENT</name>